<feature type="region of interest" description="Disordered" evidence="4">
    <location>
        <begin position="3912"/>
        <end position="3967"/>
    </location>
</feature>
<keyword evidence="8" id="KW-1185">Reference proteome</keyword>
<feature type="compositionally biased region" description="Low complexity" evidence="4">
    <location>
        <begin position="926"/>
        <end position="938"/>
    </location>
</feature>
<feature type="region of interest" description="Disordered" evidence="4">
    <location>
        <begin position="2136"/>
        <end position="2175"/>
    </location>
</feature>
<feature type="compositionally biased region" description="Low complexity" evidence="4">
    <location>
        <begin position="1844"/>
        <end position="1859"/>
    </location>
</feature>
<feature type="compositionally biased region" description="Polar residues" evidence="4">
    <location>
        <begin position="4087"/>
        <end position="4102"/>
    </location>
</feature>
<protein>
    <recommendedName>
        <fullName evidence="6">Kazal-like domain-containing protein</fullName>
    </recommendedName>
</protein>
<accession>A0A7M7N1B6</accession>
<evidence type="ECO:0000256" key="2">
    <source>
        <dbReference type="ARBA" id="ARBA00023157"/>
    </source>
</evidence>
<dbReference type="GO" id="GO:0005518">
    <property type="term" value="F:collagen binding"/>
    <property type="evidence" value="ECO:0000318"/>
    <property type="project" value="GO_Central"/>
</dbReference>
<feature type="region of interest" description="Disordered" evidence="4">
    <location>
        <begin position="652"/>
        <end position="771"/>
    </location>
</feature>
<feature type="compositionally biased region" description="Polar residues" evidence="4">
    <location>
        <begin position="1670"/>
        <end position="1683"/>
    </location>
</feature>
<feature type="compositionally biased region" description="Low complexity" evidence="4">
    <location>
        <begin position="2008"/>
        <end position="2017"/>
    </location>
</feature>
<feature type="compositionally biased region" description="Basic and acidic residues" evidence="4">
    <location>
        <begin position="6275"/>
        <end position="6291"/>
    </location>
</feature>
<feature type="compositionally biased region" description="Low complexity" evidence="4">
    <location>
        <begin position="3615"/>
        <end position="3633"/>
    </location>
</feature>
<feature type="region of interest" description="Disordered" evidence="4">
    <location>
        <begin position="2707"/>
        <end position="2726"/>
    </location>
</feature>
<feature type="compositionally biased region" description="Polar residues" evidence="4">
    <location>
        <begin position="4661"/>
        <end position="4670"/>
    </location>
</feature>
<feature type="compositionally biased region" description="Polar residues" evidence="4">
    <location>
        <begin position="3634"/>
        <end position="3649"/>
    </location>
</feature>
<evidence type="ECO:0000313" key="7">
    <source>
        <dbReference type="EnsemblMetazoa" id="XP_030829225"/>
    </source>
</evidence>
<feature type="compositionally biased region" description="Polar residues" evidence="4">
    <location>
        <begin position="2372"/>
        <end position="2381"/>
    </location>
</feature>
<feature type="compositionally biased region" description="Polar residues" evidence="4">
    <location>
        <begin position="5029"/>
        <end position="5040"/>
    </location>
</feature>
<feature type="region of interest" description="Disordered" evidence="4">
    <location>
        <begin position="1714"/>
        <end position="1750"/>
    </location>
</feature>
<feature type="compositionally biased region" description="Polar residues" evidence="4">
    <location>
        <begin position="5965"/>
        <end position="5974"/>
    </location>
</feature>
<feature type="compositionally biased region" description="Polar residues" evidence="4">
    <location>
        <begin position="3919"/>
        <end position="3942"/>
    </location>
</feature>
<feature type="region of interest" description="Disordered" evidence="4">
    <location>
        <begin position="977"/>
        <end position="1012"/>
    </location>
</feature>
<feature type="compositionally biased region" description="Low complexity" evidence="4">
    <location>
        <begin position="5334"/>
        <end position="5347"/>
    </location>
</feature>
<feature type="region of interest" description="Disordered" evidence="4">
    <location>
        <begin position="5625"/>
        <end position="5662"/>
    </location>
</feature>
<feature type="compositionally biased region" description="Polar residues" evidence="4">
    <location>
        <begin position="3472"/>
        <end position="3487"/>
    </location>
</feature>
<dbReference type="GO" id="GO:0005615">
    <property type="term" value="C:extracellular space"/>
    <property type="evidence" value="ECO:0000318"/>
    <property type="project" value="GO_Central"/>
</dbReference>
<dbReference type="OrthoDB" id="6614329at2759"/>
<feature type="compositionally biased region" description="Low complexity" evidence="4">
    <location>
        <begin position="483"/>
        <end position="552"/>
    </location>
</feature>
<feature type="compositionally biased region" description="Low complexity" evidence="4">
    <location>
        <begin position="2571"/>
        <end position="2582"/>
    </location>
</feature>
<feature type="compositionally biased region" description="Polar residues" evidence="4">
    <location>
        <begin position="568"/>
        <end position="584"/>
    </location>
</feature>
<feature type="compositionally biased region" description="Polar residues" evidence="4">
    <location>
        <begin position="2672"/>
        <end position="2686"/>
    </location>
</feature>
<feature type="region of interest" description="Disordered" evidence="4">
    <location>
        <begin position="2216"/>
        <end position="2244"/>
    </location>
</feature>
<feature type="compositionally biased region" description="Low complexity" evidence="4">
    <location>
        <begin position="799"/>
        <end position="812"/>
    </location>
</feature>
<feature type="compositionally biased region" description="Polar residues" evidence="4">
    <location>
        <begin position="5514"/>
        <end position="5525"/>
    </location>
</feature>
<feature type="region of interest" description="Disordered" evidence="4">
    <location>
        <begin position="5936"/>
        <end position="5974"/>
    </location>
</feature>
<feature type="compositionally biased region" description="Polar residues" evidence="4">
    <location>
        <begin position="3796"/>
        <end position="3811"/>
    </location>
</feature>
<feature type="region of interest" description="Disordered" evidence="4">
    <location>
        <begin position="1192"/>
        <end position="1223"/>
    </location>
</feature>
<feature type="compositionally biased region" description="Polar residues" evidence="4">
    <location>
        <begin position="1342"/>
        <end position="1363"/>
    </location>
</feature>
<feature type="region of interest" description="Disordered" evidence="4">
    <location>
        <begin position="5012"/>
        <end position="5067"/>
    </location>
</feature>
<dbReference type="PANTHER" id="PTHR13866">
    <property type="entry name" value="SPARC OSTEONECTIN"/>
    <property type="match status" value="1"/>
</dbReference>
<feature type="compositionally biased region" description="Low complexity" evidence="4">
    <location>
        <begin position="4527"/>
        <end position="4539"/>
    </location>
</feature>
<feature type="region of interest" description="Disordered" evidence="4">
    <location>
        <begin position="921"/>
        <end position="965"/>
    </location>
</feature>
<dbReference type="Pfam" id="PF00050">
    <property type="entry name" value="Kazal_1"/>
    <property type="match status" value="2"/>
</dbReference>
<feature type="region of interest" description="Disordered" evidence="4">
    <location>
        <begin position="1342"/>
        <end position="1381"/>
    </location>
</feature>
<feature type="compositionally biased region" description="Polar residues" evidence="4">
    <location>
        <begin position="1950"/>
        <end position="1977"/>
    </location>
</feature>
<feature type="region of interest" description="Disordered" evidence="4">
    <location>
        <begin position="2366"/>
        <end position="2386"/>
    </location>
</feature>
<dbReference type="OMA" id="NVQTEHD"/>
<feature type="region of interest" description="Disordered" evidence="4">
    <location>
        <begin position="3184"/>
        <end position="3245"/>
    </location>
</feature>
<feature type="region of interest" description="Disordered" evidence="4">
    <location>
        <begin position="1670"/>
        <end position="1697"/>
    </location>
</feature>
<evidence type="ECO:0000256" key="5">
    <source>
        <dbReference type="SAM" id="SignalP"/>
    </source>
</evidence>
<organism evidence="7 8">
    <name type="scientific">Strongylocentrotus purpuratus</name>
    <name type="common">Purple sea urchin</name>
    <dbReference type="NCBI Taxonomy" id="7668"/>
    <lineage>
        <taxon>Eukaryota</taxon>
        <taxon>Metazoa</taxon>
        <taxon>Echinodermata</taxon>
        <taxon>Eleutherozoa</taxon>
        <taxon>Echinozoa</taxon>
        <taxon>Echinoidea</taxon>
        <taxon>Euechinoidea</taxon>
        <taxon>Echinacea</taxon>
        <taxon>Camarodonta</taxon>
        <taxon>Echinidea</taxon>
        <taxon>Strongylocentrotidae</taxon>
        <taxon>Strongylocentrotus</taxon>
    </lineage>
</organism>
<feature type="compositionally biased region" description="Polar residues" evidence="4">
    <location>
        <begin position="3185"/>
        <end position="3198"/>
    </location>
</feature>
<feature type="region of interest" description="Disordered" evidence="4">
    <location>
        <begin position="2561"/>
        <end position="2588"/>
    </location>
</feature>
<reference evidence="7" key="2">
    <citation type="submission" date="2021-01" db="UniProtKB">
        <authorList>
            <consortium name="EnsemblMetazoa"/>
        </authorList>
    </citation>
    <scope>IDENTIFICATION</scope>
</reference>
<feature type="region of interest" description="Disordered" evidence="4">
    <location>
        <begin position="4527"/>
        <end position="4565"/>
    </location>
</feature>
<dbReference type="Gene3D" id="3.30.60.30">
    <property type="match status" value="6"/>
</dbReference>
<feature type="region of interest" description="Disordered" evidence="4">
    <location>
        <begin position="3453"/>
        <end position="3514"/>
    </location>
</feature>
<feature type="compositionally biased region" description="Low complexity" evidence="4">
    <location>
        <begin position="2653"/>
        <end position="2671"/>
    </location>
</feature>
<feature type="compositionally biased region" description="Low complexity" evidence="4">
    <location>
        <begin position="5012"/>
        <end position="5024"/>
    </location>
</feature>
<feature type="region of interest" description="Disordered" evidence="4">
    <location>
        <begin position="1886"/>
        <end position="1914"/>
    </location>
</feature>
<dbReference type="InterPro" id="IPR002350">
    <property type="entry name" value="Kazal_dom"/>
</dbReference>
<dbReference type="RefSeq" id="XP_030829225.1">
    <property type="nucleotide sequence ID" value="XM_030973365.1"/>
</dbReference>
<feature type="compositionally biased region" description="Polar residues" evidence="4">
    <location>
        <begin position="2707"/>
        <end position="2716"/>
    </location>
</feature>
<feature type="region of interest" description="Disordered" evidence="4">
    <location>
        <begin position="5492"/>
        <end position="5549"/>
    </location>
</feature>
<feature type="region of interest" description="Disordered" evidence="4">
    <location>
        <begin position="3778"/>
        <end position="3838"/>
    </location>
</feature>
<feature type="region of interest" description="Disordered" evidence="4">
    <location>
        <begin position="1263"/>
        <end position="1288"/>
    </location>
</feature>
<evidence type="ECO:0000256" key="4">
    <source>
        <dbReference type="SAM" id="MobiDB-lite"/>
    </source>
</evidence>
<feature type="region of interest" description="Disordered" evidence="4">
    <location>
        <begin position="1950"/>
        <end position="2017"/>
    </location>
</feature>
<feature type="compositionally biased region" description="Polar residues" evidence="4">
    <location>
        <begin position="371"/>
        <end position="385"/>
    </location>
</feature>
<feature type="compositionally biased region" description="Low complexity" evidence="4">
    <location>
        <begin position="2492"/>
        <end position="2510"/>
    </location>
</feature>
<feature type="domain" description="Kazal-like" evidence="6">
    <location>
        <begin position="6395"/>
        <end position="6447"/>
    </location>
</feature>
<feature type="compositionally biased region" description="Low complexity" evidence="4">
    <location>
        <begin position="4068"/>
        <end position="4086"/>
    </location>
</feature>
<evidence type="ECO:0000313" key="8">
    <source>
        <dbReference type="Proteomes" id="UP000007110"/>
    </source>
</evidence>
<feature type="compositionally biased region" description="Low complexity" evidence="4">
    <location>
        <begin position="662"/>
        <end position="677"/>
    </location>
</feature>
<feature type="compositionally biased region" description="Polar residues" evidence="4">
    <location>
        <begin position="5352"/>
        <end position="5363"/>
    </location>
</feature>
<feature type="compositionally biased region" description="Low complexity" evidence="4">
    <location>
        <begin position="5890"/>
        <end position="5903"/>
    </location>
</feature>
<feature type="compositionally biased region" description="Low complexity" evidence="4">
    <location>
        <begin position="2216"/>
        <end position="2226"/>
    </location>
</feature>
<feature type="compositionally biased region" description="Polar residues" evidence="4">
    <location>
        <begin position="4249"/>
        <end position="4264"/>
    </location>
</feature>
<feature type="region of interest" description="Disordered" evidence="4">
    <location>
        <begin position="3044"/>
        <end position="3069"/>
    </location>
</feature>
<feature type="compositionally biased region" description="Low complexity" evidence="4">
    <location>
        <begin position="264"/>
        <end position="273"/>
    </location>
</feature>
<feature type="compositionally biased region" description="Low complexity" evidence="4">
    <location>
        <begin position="391"/>
        <end position="402"/>
    </location>
</feature>
<feature type="compositionally biased region" description="Low complexity" evidence="4">
    <location>
        <begin position="453"/>
        <end position="469"/>
    </location>
</feature>
<feature type="region of interest" description="Disordered" evidence="4">
    <location>
        <begin position="307"/>
        <end position="639"/>
    </location>
</feature>
<feature type="compositionally biased region" description="Polar residues" evidence="4">
    <location>
        <begin position="6117"/>
        <end position="6158"/>
    </location>
</feature>
<feature type="compositionally biased region" description="Polar residues" evidence="4">
    <location>
        <begin position="3823"/>
        <end position="3838"/>
    </location>
</feature>
<feature type="compositionally biased region" description="Pro residues" evidence="4">
    <location>
        <begin position="6298"/>
        <end position="6318"/>
    </location>
</feature>
<proteinExistence type="predicted"/>
<feature type="compositionally biased region" description="Low complexity" evidence="4">
    <location>
        <begin position="5492"/>
        <end position="5509"/>
    </location>
</feature>
<feature type="region of interest" description="Disordered" evidence="4">
    <location>
        <begin position="4372"/>
        <end position="4404"/>
    </location>
</feature>
<feature type="compositionally biased region" description="Polar residues" evidence="4">
    <location>
        <begin position="687"/>
        <end position="701"/>
    </location>
</feature>
<feature type="domain" description="Kazal-like" evidence="6">
    <location>
        <begin position="28"/>
        <end position="81"/>
    </location>
</feature>
<name>A0A7M7N1B6_STRPU</name>
<feature type="compositionally biased region" description="Low complexity" evidence="4">
    <location>
        <begin position="715"/>
        <end position="727"/>
    </location>
</feature>
<feature type="compositionally biased region" description="Low complexity" evidence="4">
    <location>
        <begin position="2160"/>
        <end position="2175"/>
    </location>
</feature>
<feature type="compositionally biased region" description="Low complexity" evidence="4">
    <location>
        <begin position="4374"/>
        <end position="4393"/>
    </location>
</feature>
<feature type="region of interest" description="Disordered" evidence="4">
    <location>
        <begin position="1401"/>
        <end position="1432"/>
    </location>
</feature>
<evidence type="ECO:0000259" key="6">
    <source>
        <dbReference type="PROSITE" id="PS51465"/>
    </source>
</evidence>
<feature type="compositionally biased region" description="Polar residues" evidence="4">
    <location>
        <begin position="5908"/>
        <end position="5921"/>
    </location>
</feature>
<dbReference type="SMART" id="SM00280">
    <property type="entry name" value="KAZAL"/>
    <property type="match status" value="6"/>
</dbReference>
<feature type="compositionally biased region" description="Polar residues" evidence="4">
    <location>
        <begin position="2871"/>
        <end position="2914"/>
    </location>
</feature>
<feature type="chain" id="PRO_5029682972" description="Kazal-like domain-containing protein" evidence="5">
    <location>
        <begin position="23"/>
        <end position="6510"/>
    </location>
</feature>
<feature type="compositionally biased region" description="Low complexity" evidence="4">
    <location>
        <begin position="1415"/>
        <end position="1428"/>
    </location>
</feature>
<feature type="compositionally biased region" description="Low complexity" evidence="4">
    <location>
        <begin position="6102"/>
        <end position="6111"/>
    </location>
</feature>
<keyword evidence="3" id="KW-0325">Glycoprotein</keyword>
<feature type="compositionally biased region" description="Low complexity" evidence="4">
    <location>
        <begin position="424"/>
        <end position="440"/>
    </location>
</feature>
<evidence type="ECO:0000256" key="1">
    <source>
        <dbReference type="ARBA" id="ARBA00022729"/>
    </source>
</evidence>
<feature type="region of interest" description="Disordered" evidence="4">
    <location>
        <begin position="4068"/>
        <end position="4129"/>
    </location>
</feature>
<feature type="compositionally biased region" description="Low complexity" evidence="4">
    <location>
        <begin position="3394"/>
        <end position="3413"/>
    </location>
</feature>
<feature type="compositionally biased region" description="Low complexity" evidence="4">
    <location>
        <begin position="307"/>
        <end position="362"/>
    </location>
</feature>
<dbReference type="EnsemblMetazoa" id="XM_030973365">
    <property type="protein sequence ID" value="XP_030829225"/>
    <property type="gene ID" value="LOC100892279"/>
</dbReference>
<dbReference type="InParanoid" id="A0A7M7N1B6"/>
<feature type="region of interest" description="Disordered" evidence="4">
    <location>
        <begin position="794"/>
        <end position="816"/>
    </location>
</feature>
<feature type="signal peptide" evidence="5">
    <location>
        <begin position="1"/>
        <end position="22"/>
    </location>
</feature>
<feature type="compositionally biased region" description="Polar residues" evidence="4">
    <location>
        <begin position="5146"/>
        <end position="5170"/>
    </location>
</feature>
<feature type="region of interest" description="Disordered" evidence="4">
    <location>
        <begin position="6042"/>
        <end position="6168"/>
    </location>
</feature>
<feature type="region of interest" description="Disordered" evidence="4">
    <location>
        <begin position="5876"/>
        <end position="5921"/>
    </location>
</feature>
<feature type="compositionally biased region" description="Low complexity" evidence="4">
    <location>
        <begin position="590"/>
        <end position="607"/>
    </location>
</feature>
<feature type="compositionally biased region" description="Low complexity" evidence="4">
    <location>
        <begin position="3453"/>
        <end position="3471"/>
    </location>
</feature>
<feature type="compositionally biased region" description="Polar residues" evidence="4">
    <location>
        <begin position="4867"/>
        <end position="4878"/>
    </location>
</feature>
<dbReference type="GO" id="GO:0005509">
    <property type="term" value="F:calcium ion binding"/>
    <property type="evidence" value="ECO:0000318"/>
    <property type="project" value="GO_Central"/>
</dbReference>
<dbReference type="PROSITE" id="PS51465">
    <property type="entry name" value="KAZAL_2"/>
    <property type="match status" value="6"/>
</dbReference>
<dbReference type="InterPro" id="IPR036058">
    <property type="entry name" value="Kazal_dom_sf"/>
</dbReference>
<feature type="compositionally biased region" description="Low complexity" evidence="4">
    <location>
        <begin position="3782"/>
        <end position="3795"/>
    </location>
</feature>
<feature type="region of interest" description="Disordered" evidence="4">
    <location>
        <begin position="4649"/>
        <end position="4692"/>
    </location>
</feature>
<feature type="region of interest" description="Disordered" evidence="4">
    <location>
        <begin position="3615"/>
        <end position="3676"/>
    </location>
</feature>
<feature type="compositionally biased region" description="Polar residues" evidence="4">
    <location>
        <begin position="5048"/>
        <end position="5067"/>
    </location>
</feature>
<feature type="compositionally biased region" description="Polar residues" evidence="4">
    <location>
        <begin position="3207"/>
        <end position="3245"/>
    </location>
</feature>
<feature type="region of interest" description="Disordered" evidence="4">
    <location>
        <begin position="2265"/>
        <end position="2284"/>
    </location>
</feature>
<feature type="region of interest" description="Disordered" evidence="4">
    <location>
        <begin position="3392"/>
        <end position="3418"/>
    </location>
</feature>
<feature type="region of interest" description="Disordered" evidence="4">
    <location>
        <begin position="2848"/>
        <end position="2914"/>
    </location>
</feature>
<sequence length="6510" mass="687036">MGADRVLALFTILFWFLSIVEAYDPFHYDPNDPCFRRCTRYYAPVCGSDGETYYSICVLFSIKCHRKDPDLAVAYQGRCRTRHPAVLPEEDCPRECPDIVSPVCGSDGRTYDNPCLLGAMACETKTPSLVKINDGYCDQEGLGGRCPLEYKGKYKPVCGRDGKTYVNQGILQITACVQNDPNLASQAHKGECEFKGRRKRRKCRKPACDMNYDPVCGTDGKTYFNKCFMDYFACRRDMDTMRLLYLGVCRQEVVVLLTRPTRGPTLTTPDGGRVTNLLPGPLSKSTPKTRIEAETQAPELITIPTTATPSTTATTTRADITPSTVHTAMETTPTTSTPPALQTTPTTAIQSSPTSSVETSPTTEREETTSIASTPSTKRPASTTLIEEKTFTTPITETSPTTMQASSTSMIDGTTAVTEKEETSLTTSTPSATQSTPTTLIEDATSPTEVDETAPTASTPSATQSTPTTLIEDATSPTEVDETAPTTSTPSATQSTPTTLIEDATSPTEVDETTPTTSTASAAQSTPTTQVTEEETAPATSTPPAIQSTPTTLIEDATSPTEVDETTRPTSTPSATHFTPTTQVTEEETAPATSTPSATQSTPTTLTEDATSPIEVDESTATTSTPSAIQSTPTTMTEDMTSATEYITLLEDKTSPTELDETTPTTSTPAAPQSTPTIQVTEEEPSPATSTPSAIQSTPTTLAEDATSPIDVDETTPTTSTSSATTSTPPPPFIENTTSVKEVEKTTPTKSTPTEIQTTPTTFTEGRTSQPQTTLFTIEPTISVTPMSPTNLKVETEEPGSFSTTTSPTPQTDLGKNATEQPLLETTMDGSGMSSSPTIEVLSTTSTFSTVEKETDLSSTYNPVNVTKSPGLDVTTAKPPGLIVVNQTAGTTPTEKMVTDYSTEIVKDTEQPTVETTLFGLTTDEGSGTVTPSSGTTPLYTESDTGVTPTSSKHRDTYVTTEEPSFLSTSLVVEATSQESNATEKPMFETTTEGSGLPSSPMTETTSVMDMTTPKSPELIQQNETRADPETTATASSTDVIIGTRQPTVEITLPGSTTEGSGEVTTLDGQTTMFSIESTTAITPMSPTDLTEETEEPNFLSTTSSPIPRTGLGQNATEQPLLETTMDGSGRSSSPTIEVLSTTSTFSTVEKETDLSSTDTPVIVTKSPSMDVTTAKFPGSIVLNETTDTTPTEKMVTDYSPDLTKGTEQTTEETTLFGSTSEGSGTMIAIDVTTEEPSFLSTSLIDETMGPETNATEKPIFETTREGSGLSSTPPIEMLSTTSTSTSIKDTTTALPTIEIMSVQTTILTGELSSTTTIQDETTSPGIDMTTAKSPEQILQNETSTDPVATATASSTDVITDTRQPTEEVTLPGSTTEGSGEVTTVYGQTTLFAIESTTAITPMSPTDVPEETEEPSFLSTTTSPTPQTDLGRNATEQPLLETTMVGSGMSSSPTIEVLSTTSSFSTLEKETDLSSTDTPVNVTKSPRMDVTTARFPGSIVLNETTDTTPTEKIVTDYSPDLTKGTEQPTEETTLFGLTTEGSGTMIDTNVTTEEPSLLSTSLIDETMGPETNATEKPMFDTTTEGSGLSSSPPIEILSTTSTSTKDEITALPTIEIMSVQTTILSGELSSTTAIQDETTSPGIDMTTAKSPEQILQNETSTDPVATATASSTDFITGTRQPTGEVTLPGSTTEGSGEVTTLYGQTTSFSIESTTAVTPMSQKETDLTEETTEEPSFLSTISSPTPHTDLGRNATEQPLLETTMDGSGMSSSPTIEVLSATSTLSTIEKETALSSTAMPEDVTKSPRMDVTTARFPGSILLNETTDDTPTEKMVTDYSPDLTKGTEQTTEETTLFGSTTEGSGTMIAIDVTTEEPSLLSTSLIDETMGPKTNATEKPMFETTTEGSGLSSSPPIEILSTTSTSTREEKTVLPTIEIMSVQTTILSGELSSTTTIQNETTSSGMDMTSAKSPEQILQNETRADPETTATASSTDFITDTRQPTEEVTLPGSTTEGSGEVTTLYGQTTLFSIESTTAVTPMSPTDVTEETEEPSFLTITTSPISRSGLGQNATEQPLFETTLDGSGMSSSATIDVLSTTSTLSTKEKETDLLSTAMPEDVTNSPRMDVTTARLPGSIVLNETTDDSPTEKMFTDYSPDLTKGTEQTTEETTLFGSTTEGSGTMIAIDVTTKEPSFLSTSLIDETMGPETNVTEKPMFETTTEGSGLSSSPPIEMLSTSSTSTSTKDEKTALPTIEIMSVQTTITTGELSSTTTIQDETTSPGMDMTTAKSPEQILQNETRAYPEATATASSTDFITDTRQPTVEVTFPGSTTEGSGEVTTLDGKTTSFTVDYTTAVTSISPIEIDVKEETEEPSFLSTTTSPTHRTGLDRNATEQPLLETTLDGSGIISSSPTIELLSSKSKFSTVEEATDFPSTTMPEDVTKSPRLETTTAKFPGIIVLNETTDTTPTEKMVTQYSAAISTGTMQPTVEVTSPGSTTEGSGELTTLEGRTGSYAEGSTTAVTPMSSTKLDLKEETQEPSFLRTSTLPTARTGLRQNTTEEPLFETTFDGSGMSSSETTEVPSTTLFPNKETTDLPLTTKVEDVTKLAAVDVTTARPPGLIVLNETSGTPPTDKMGTDFFTDITTEHPTVEVTLYGSTSEGSGTITPSSGTTTSYTDLDSGVTSTPSKSIDTKVTTEEPSFLSTSLIVETTGPKTNGTEKPTFEAGTEGSGLLYSQTTEMLSSTSKLTTEGESSPSPTIEITSFETTIRTTEFPSTTTLQDETTPPGMGITTAKSPELIQHNETKAATEATTTGSYTYVITSTMQPMVEVTSTTEGSGEMTTLEERTGLYSEGSTTAVTPMSSTKLDLKEETQEPSFLRTSTSPTAQTGSGQNATEEPLSETTFDGSGMSSSQTTEVLSTTLFPNEEATDLPLTTKVEDVTKLTVMDVTTAKSPGLLVFNETTGTPPTDKMGTDYSTDITTEHPTVEVTLYGSTSEGSGTKTPSSGTTTLYTDLDSGVTSMPSKSTDTKVTTEEPSFLSTSVIIETTSPETNGTEKPTLEGETEGSGLLYSPTTEMLSSTSKFTTEGESSPSPTIEITSFETTIRTTEFPSTTTLQDETTPPGMGMTTAKSPELIQHNETKAATEATTTGSYTYVITSTMQPMVEVTSTTEGSGEMTTLEERTGLYSEGSTTAVTPMSSTKLDLKEETQEPSFLRTSTSPTAQTGLGQNATEEPLSETTFDGSGMSSSQTTEVLSTTLFPNEEATDLPLTTKVEDVTKLTVMDVTTAKSPGLLVLNETTGTPPTDKMGTDYSTDITTGHPTVEVTLYGSTSEGSGTKTPSSGMTTLYTDLDSGVTYMPSKSTDTKVTTEEPDFLSTSVIVEITDPETNATVRPIFGTTTEGSGLSSPTTESLSSTSRFTTKEGTTLQTNKITSVTGYSTEQTAETKVLVTDVTSFGTASEGSGTVTTSSGVTTADNQESVTAVTPSSPKQTESKKTTEEPSYLRTTVIGETTGPDNTATEEELFQTTMEGSGMASSPTIEILSTTITIEEGSTISPSTTILEDVTKPPVDDVATARPPGLIKLNDTTSTASIEKMVTGYSTEETAETKVLVTDVTSFGTASEGSGTVTTSSGVTTADNQQSVTAVTPSSPKQTESKKTTEEPSYLRTTVIGETTGPDNTATEEELFQTTMEGSGMASSPTIEILSTTITIEEGSTISPSTTILEDLTKSPVDDVATARPPGLIKLNDTTSTASIEKMVTGYSTEQTAETKVLVTDVTSFGTASEGSGTVTTSSGVTTVDNQESVTAVTPSSPKQTESKKTTEEPSYLQTTVIGETTGPDNTATEKELFQTTMEGSGMAPSPTVEILSTTISIEEEATFFMSTTIGQDISKSPMEDVATPRSPGLIKLNETTVTGETDRLVTDYSTDQTGGTTPSQSSVNPTSSKQIDLKEATEEPSYITVSTEMRDSEQTATQELLFETTMEGSGMSSSPTIDNLSTTITIEEGSTISPSTTILEDVTKPPVDDVATARPPGLIKLNDTTSTASIEKMVTGYSTEQTAETKVLVTDVTSFGTASEGSGTVTTSSGVTTADNQQSVTAVTPSSPKQTESKKTTEEPSYLRTTVIGETTGPDNTATEEELFQTTMEGSGMASSPTSEILSSTITIEEGSTISPSTTILEDVTKPPVDDVATARPPGLIKLNDTTSTASIEKMVTGYSTEQTVETKVLVTDVTSFGTASEGSGTVTSSSGVTTVDNQESVTAVTPSSPKQTESKKTTEEPSYLRTTVIGETTGPDNTATEEELFQTTMEGSGMAPSPTVEILSTTISIEEEATFFMSTTIGQDISKSPMEDVATPRSPGLIKLNETTVTGETDRLVTDYSTDQTGGTTPSQSSVTPTSSKQIDLKEATEEPSYITVSTEMTDSEQTATQELLFETTMEGSGISSSPTIDNLSTTITIEEGSTISPSTTILEDVTKPPVDDVATARPPGLIKLNDTTSTASIEKMVTGYSTEQTAETKVLVTDVTSFGIASEGSGTVTTSSGVTTVDKQESVTAVTPSSPKQTESKKTTEEPSYLRTTVIGETTGPDNTATEEELFQTTMEGSGMTPSPTIEILSTTITIEEEATMSMSTIGKDISKSPMKDVATPTAPGLIKLNETTVTGETDKVVTDSSTDQTGGTPPSQTSVTPTSSKQIDLKEATEEPSYITVSTEMRDSEQTATQELLFETTMEGSGMSSSPTIDSLSTTFTIEKESTPTPAGYTTYGITSSIPMEVHTTPSAIPTAEESTISPSTTIDEDISKSPMEDVATPRAPGLIKLNDTTSTASIEKMVTGYSTEQTAETKVLVTDVTSFGMASEGSGTVTTSSGVTTVDKQESVTAVTPSSPKQTESKKTTEQPSYLRTTVIGETTGPDNTATEEELFQTTMEGSGMAPSPTIEILSTTITIEEEATVSMSTTIGKDISKSPMEDVATPRAPGLIKLNDTTSTASIEKMVTGYSTEQTVETKVLVTDVTSFGMVSEGSGTVTTSSGVTTVDKQESVTAVTPSSPKQTESKKTTEQPSYLRTTVIGETTGQDNTATEEELFQTTMEGSGMAPSPTVEILSTTISIEEEATMSMSTIGKDISKSPMEDVATPRAPGLIKLNETTVTGETDKVVTDSSTDQTGGTPLSQTSVTPTSSKQIDLKEATEEPSYITVSTEMRDSEQTATQELLFETTMEGSGMSSSPTIDNLSTTFTIEKESTPTTAGYTTYEITSSIPMEVHTTPSAITTAEGSTISPSTTIDEDISKSPMEDVATPRAPGLIKLNDTTSTVSIEKMVTGYSTEQTAETKVLVTDVTSFGTASEGSGTVTTSSGVTTVDKQESVTAVTPSSPKQTESKKTTAEEPSYLRTTVIGETTGPDNTATEEELFQTTMEGSGMAPSPTVEILSTTISIEEEATMSMSTIGKDISKSPMEDVATPRAPGLIKLNDTTSTASIEKMVTGYSTEETAETKVLVTDVTSFGTASEGSGTVTTSSGVTTADKQESVTAVTPSSPKQTESKKTTEEPSYTTLSTEMRDSEQTATQDLLFETTMEGSGMSPSPTIEILSTTIIIEEGATISMSSTIGEDISKSPMKDVATPRAPGLIKLNETTVTGETDKMVTDYSTDQTGGTPPSQTSVNPTSSKQIDLKEATEEPSYITVSTEMRDSEQTATQELLFETTMEGSGMAPSPTIDILSTTITIEEEAMMSMSTTIGKDISKSPMEDVATPRAPGLIKLNETTVTGETEKLVTDSSTDQTEGASSTEALTTAIFVSNTDKARTHSPGMAITILTEHEVQTEGATLKPTSGSTEYTPSHTLVTTDKLGVQELHGRQTTTQLPLNTIYTQIPLDTLPSQTTIEDFSTSHIKSQTTGIVKSPTPRTPDLSSVPSISNSPSGKPTEVTSIPTEDMEQSSSIPVTFTGISTNAVTDKPNEVERHSVVPSEKPTEELGSGDTGDLTFTTPSKSDPTVTYKQSSTWFTVVKELEASTLSSGGVATGKEVNTSDLLSATVHTTVAISPSASAKLFTSLVANRTVTEDDSEVTELQEPSTRSPDNEKKIVTGDTELSSTIPTTKKLEAETSSITDASQQEGSLETTPSTTSSPTHRIHTTLKQAVSDHTVTTRRTPSRIVSEQTDQNESILTPKSPENVTPTEGVDSPTPRTAVTDIIFDGINYITNMTMTTLGGIFTTSQPPVTSSYKLSDSNKTEVPQTSETKSTLSRILEAASTPRSQTVTTAELFIGEGSGDESTMVSGRSQQPSTVFTLLRTNRIDEHTVPSETTETRTGRIRIPSTPPPPPPYPPMMSTLQPPPVDSSTSTSSPPSSPPRGLPRTTATMSFTGASDLPVALVATTETVLERTEEQDGTSGDMDGDTIAVPSASVHLNQPGFMARIRECGQCGNEICPVCGTNGFTFQSECKLNQTACLRRKTGLQVAYQGECINGFLELVKGDISCQDFECPITYNPVCGSDNRTYTNSCELQKATICLEGGASIEKISDGVCKTNT</sequence>
<feature type="region of interest" description="Disordered" evidence="4">
    <location>
        <begin position="2484"/>
        <end position="2538"/>
    </location>
</feature>
<feature type="compositionally biased region" description="Low complexity" evidence="4">
    <location>
        <begin position="4849"/>
        <end position="4862"/>
    </location>
</feature>
<dbReference type="GO" id="GO:0050840">
    <property type="term" value="F:extracellular matrix binding"/>
    <property type="evidence" value="ECO:0000318"/>
    <property type="project" value="GO_Central"/>
</dbReference>
<feature type="domain" description="Kazal-like" evidence="6">
    <location>
        <begin position="197"/>
        <end position="251"/>
    </location>
</feature>
<feature type="region of interest" description="Disordered" evidence="4">
    <location>
        <begin position="264"/>
        <end position="288"/>
    </location>
</feature>
<feature type="compositionally biased region" description="Polar residues" evidence="4">
    <location>
        <begin position="5631"/>
        <end position="5654"/>
    </location>
</feature>
<feature type="region of interest" description="Disordered" evidence="4">
    <location>
        <begin position="4848"/>
        <end position="4887"/>
    </location>
</feature>
<feature type="compositionally biased region" description="Low complexity" evidence="4">
    <location>
        <begin position="2989"/>
        <end position="3006"/>
    </location>
</feature>
<dbReference type="Proteomes" id="UP000007110">
    <property type="component" value="Unassembled WGS sequence"/>
</dbReference>
<feature type="compositionally biased region" description="Polar residues" evidence="4">
    <location>
        <begin position="1984"/>
        <end position="1998"/>
    </location>
</feature>
<feature type="compositionally biased region" description="Polar residues" evidence="4">
    <location>
        <begin position="6086"/>
        <end position="6101"/>
    </location>
</feature>
<feature type="compositionally biased region" description="Low complexity" evidence="4">
    <location>
        <begin position="1899"/>
        <end position="1914"/>
    </location>
</feature>
<feature type="compositionally biased region" description="Polar residues" evidence="4">
    <location>
        <begin position="939"/>
        <end position="951"/>
    </location>
</feature>
<feature type="region of interest" description="Disordered" evidence="4">
    <location>
        <begin position="5109"/>
        <end position="5180"/>
    </location>
</feature>
<feature type="compositionally biased region" description="Polar residues" evidence="4">
    <location>
        <begin position="2513"/>
        <end position="2526"/>
    </location>
</feature>
<feature type="domain" description="Kazal-like" evidence="6">
    <location>
        <begin position="86"/>
        <end position="139"/>
    </location>
</feature>
<dbReference type="Pfam" id="PF07648">
    <property type="entry name" value="Kazal_2"/>
    <property type="match status" value="4"/>
</dbReference>
<feature type="region of interest" description="Disordered" evidence="4">
    <location>
        <begin position="1568"/>
        <end position="1595"/>
    </location>
</feature>
<reference evidence="8" key="1">
    <citation type="submission" date="2015-02" db="EMBL/GenBank/DDBJ databases">
        <title>Genome sequencing for Strongylocentrotus purpuratus.</title>
        <authorList>
            <person name="Murali S."/>
            <person name="Liu Y."/>
            <person name="Vee V."/>
            <person name="English A."/>
            <person name="Wang M."/>
            <person name="Skinner E."/>
            <person name="Han Y."/>
            <person name="Muzny D.M."/>
            <person name="Worley K.C."/>
            <person name="Gibbs R.A."/>
        </authorList>
    </citation>
    <scope>NUCLEOTIDE SEQUENCE</scope>
</reference>
<evidence type="ECO:0000256" key="3">
    <source>
        <dbReference type="ARBA" id="ARBA00023180"/>
    </source>
</evidence>
<dbReference type="SUPFAM" id="SSF100895">
    <property type="entry name" value="Kazal-type serine protease inhibitors"/>
    <property type="match status" value="6"/>
</dbReference>
<dbReference type="CDD" id="cd00104">
    <property type="entry name" value="KAZAL_FS"/>
    <property type="match status" value="6"/>
</dbReference>
<feature type="compositionally biased region" description="Polar residues" evidence="4">
    <location>
        <begin position="2849"/>
        <end position="2862"/>
    </location>
</feature>
<dbReference type="GeneID" id="100892279"/>
<dbReference type="KEGG" id="spu:100892279"/>
<feature type="region of interest" description="Disordered" evidence="4">
    <location>
        <begin position="2988"/>
        <end position="3031"/>
    </location>
</feature>
<feature type="region of interest" description="Disordered" evidence="4">
    <location>
        <begin position="4231"/>
        <end position="4291"/>
    </location>
</feature>
<feature type="region of interest" description="Disordered" evidence="4">
    <location>
        <begin position="1819"/>
        <end position="1859"/>
    </location>
</feature>
<feature type="compositionally biased region" description="Low complexity" evidence="4">
    <location>
        <begin position="4671"/>
        <end position="4683"/>
    </location>
</feature>
<feature type="compositionally biased region" description="Polar residues" evidence="4">
    <location>
        <begin position="403"/>
        <end position="417"/>
    </location>
</feature>
<feature type="compositionally biased region" description="Polar residues" evidence="4">
    <location>
        <begin position="1736"/>
        <end position="1745"/>
    </location>
</feature>
<feature type="region of interest" description="Disordered" evidence="4">
    <location>
        <begin position="6273"/>
        <end position="6346"/>
    </location>
</feature>
<feature type="compositionally biased region" description="Low complexity" evidence="4">
    <location>
        <begin position="748"/>
        <end position="764"/>
    </location>
</feature>
<dbReference type="PANTHER" id="PTHR13866:SF29">
    <property type="entry name" value="FOLLISTATIN"/>
    <property type="match status" value="1"/>
</dbReference>
<keyword evidence="2" id="KW-1015">Disulfide bond</keyword>
<feature type="compositionally biased region" description="Polar residues" evidence="4">
    <location>
        <begin position="619"/>
        <end position="639"/>
    </location>
</feature>
<feature type="domain" description="Kazal-like" evidence="6">
    <location>
        <begin position="6453"/>
        <end position="6508"/>
    </location>
</feature>
<feature type="compositionally biased region" description="Polar residues" evidence="4">
    <location>
        <begin position="4544"/>
        <end position="4555"/>
    </location>
</feature>
<feature type="compositionally biased region" description="Low complexity" evidence="4">
    <location>
        <begin position="4235"/>
        <end position="4248"/>
    </location>
</feature>
<keyword evidence="1 5" id="KW-0732">Signal</keyword>
<feature type="domain" description="Kazal-like" evidence="6">
    <location>
        <begin position="145"/>
        <end position="194"/>
    </location>
</feature>
<feature type="compositionally biased region" description="Polar residues" evidence="4">
    <location>
        <begin position="2272"/>
        <end position="2284"/>
    </location>
</feature>
<feature type="region of interest" description="Disordered" evidence="4">
    <location>
        <begin position="5330"/>
        <end position="5373"/>
    </location>
</feature>
<feature type="region of interest" description="Disordered" evidence="4">
    <location>
        <begin position="2653"/>
        <end position="2693"/>
    </location>
</feature>